<evidence type="ECO:0000313" key="1">
    <source>
        <dbReference type="EMBL" id="NNU15817.1"/>
    </source>
</evidence>
<accession>A0A7Y3W514</accession>
<protein>
    <recommendedName>
        <fullName evidence="3">Glycosyl transferase</fullName>
    </recommendedName>
</protein>
<gene>
    <name evidence="1" type="ORF">HK107_05720</name>
</gene>
<proteinExistence type="predicted"/>
<reference evidence="1 2" key="1">
    <citation type="submission" date="2020-05" db="EMBL/GenBank/DDBJ databases">
        <title>Parvularcula mediterraneae sp. nov., isolated from polypropylene straw from shallow seawater of the seashore of Laganas in Zakynthos island, Greece.</title>
        <authorList>
            <person name="Szabo I."/>
            <person name="Al-Omari J."/>
            <person name="Rado J."/>
            <person name="Szerdahelyi G.S."/>
        </authorList>
    </citation>
    <scope>NUCLEOTIDE SEQUENCE [LARGE SCALE GENOMIC DNA]</scope>
    <source>
        <strain evidence="1 2">ZS-1/3</strain>
    </source>
</reference>
<dbReference type="EMBL" id="JABFCX010000002">
    <property type="protein sequence ID" value="NNU15817.1"/>
    <property type="molecule type" value="Genomic_DNA"/>
</dbReference>
<name>A0A7Y3W514_9PROT</name>
<organism evidence="1 2">
    <name type="scientific">Parvularcula mediterranea</name>
    <dbReference type="NCBI Taxonomy" id="2732508"/>
    <lineage>
        <taxon>Bacteria</taxon>
        <taxon>Pseudomonadati</taxon>
        <taxon>Pseudomonadota</taxon>
        <taxon>Alphaproteobacteria</taxon>
        <taxon>Parvularculales</taxon>
        <taxon>Parvularculaceae</taxon>
        <taxon>Parvularcula</taxon>
    </lineage>
</organism>
<evidence type="ECO:0000313" key="2">
    <source>
        <dbReference type="Proteomes" id="UP000536835"/>
    </source>
</evidence>
<dbReference type="RefSeq" id="WP_173197556.1">
    <property type="nucleotide sequence ID" value="NZ_JABFCX010000002.1"/>
</dbReference>
<sequence>MTKKRRAFMCMGAFALPYAKKAITSLLEGSLEPVAMVILTDGPDDVAAVEAALADETIPEQHSVRVVGEEECAAVAEERWADWPALRQFRAGHPCWRKISDPLLFSEGSEEIIVLDPDLYFPGPFSFEPTPEEGILLMWQRNNCLGPVPAVWRAFEKGYRLAHHVDIGAAQLRADTIDYQWFSDFVTDLQTEEFTRFMHIEAVFWAALAMKVGGGYYDKDRWFCWQRGQIKRVAIRLGMPGPMSLGFEPIEASKCSHLSGPSKWWMAELVKQGKLRERSEELADPSPVTPFVELTKDDFAKEQRVKGLARKLGYQKFVGN</sequence>
<keyword evidence="2" id="KW-1185">Reference proteome</keyword>
<evidence type="ECO:0008006" key="3">
    <source>
        <dbReference type="Google" id="ProtNLM"/>
    </source>
</evidence>
<comment type="caution">
    <text evidence="1">The sequence shown here is derived from an EMBL/GenBank/DDBJ whole genome shotgun (WGS) entry which is preliminary data.</text>
</comment>
<dbReference type="Proteomes" id="UP000536835">
    <property type="component" value="Unassembled WGS sequence"/>
</dbReference>
<dbReference type="AlphaFoldDB" id="A0A7Y3W514"/>